<dbReference type="STRING" id="207949.RED65_05529"/>
<evidence type="ECO:0000259" key="4">
    <source>
        <dbReference type="Pfam" id="PF14870"/>
    </source>
</evidence>
<dbReference type="AlphaFoldDB" id="Q1N0L1"/>
<sequence length="381" mass="42196">MLLCFASVSLTATAEWKDPLNTPAMDTLLAHNSLLLDIHLAGERLVAVGERGHIIYSDDNGYTWKQAQVPVITTLTAVYFVDNNTGWAVGHDAVVLHSNDAGQTWSKQFDGFVANQKVYEQAKETKEALQDELNKANVMGNMERIEDVEERLERATWAMEDALYDLESESTKPLLDVWFKNQNEGFIIGAYGMVFKTQDGGKTWRDWSTNMENPNRFHYNAIVSVDDNRLMIAGEAGMLLRSENGGQTFEQTFSPYDGSFFGIINLKSQNVQLAFGLRGNLARTDTFGSRWKLMNTGTEQSLIGGTDRMGRVAYVVGNGGSFTKGIDLGRKWESYIREGRHGAASIVEAPAGHFVIVGDNGVELLEKTGERIDATITSVEG</sequence>
<dbReference type="EMBL" id="AAQH01000013">
    <property type="protein sequence ID" value="EAT11822.1"/>
    <property type="molecule type" value="Genomic_DNA"/>
</dbReference>
<dbReference type="GO" id="GO:0015979">
    <property type="term" value="P:photosynthesis"/>
    <property type="evidence" value="ECO:0007669"/>
    <property type="project" value="UniProtKB-KW"/>
</dbReference>
<dbReference type="Pfam" id="PF14870">
    <property type="entry name" value="PSII_BNR"/>
    <property type="match status" value="2"/>
</dbReference>
<dbReference type="Gene3D" id="2.130.10.10">
    <property type="entry name" value="YVTN repeat-like/Quinoprotein amine dehydrogenase"/>
    <property type="match status" value="2"/>
</dbReference>
<evidence type="ECO:0000313" key="6">
    <source>
        <dbReference type="Proteomes" id="UP000004263"/>
    </source>
</evidence>
<proteinExistence type="predicted"/>
<keyword evidence="2" id="KW-0604">Photosystem II</keyword>
<dbReference type="InterPro" id="IPR015943">
    <property type="entry name" value="WD40/YVTN_repeat-like_dom_sf"/>
</dbReference>
<dbReference type="PANTHER" id="PTHR47199:SF2">
    <property type="entry name" value="PHOTOSYSTEM II STABILITY_ASSEMBLY FACTOR HCF136, CHLOROPLASTIC"/>
    <property type="match status" value="1"/>
</dbReference>
<feature type="domain" description="Photosynthesis system II assembly factor Ycf48/Hcf136-like" evidence="4">
    <location>
        <begin position="31"/>
        <end position="107"/>
    </location>
</feature>
<evidence type="ECO:0000256" key="1">
    <source>
        <dbReference type="ARBA" id="ARBA00022531"/>
    </source>
</evidence>
<dbReference type="PANTHER" id="PTHR47199">
    <property type="entry name" value="PHOTOSYSTEM II STABILITY/ASSEMBLY FACTOR HCF136, CHLOROPLASTIC"/>
    <property type="match status" value="1"/>
</dbReference>
<organism evidence="5 6">
    <name type="scientific">Bermanella marisrubri</name>
    <dbReference type="NCBI Taxonomy" id="207949"/>
    <lineage>
        <taxon>Bacteria</taxon>
        <taxon>Pseudomonadati</taxon>
        <taxon>Pseudomonadota</taxon>
        <taxon>Gammaproteobacteria</taxon>
        <taxon>Oceanospirillales</taxon>
        <taxon>Oceanospirillaceae</taxon>
        <taxon>Bermanella</taxon>
    </lineage>
</organism>
<keyword evidence="1" id="KW-0602">Photosynthesis</keyword>
<accession>Q1N0L1</accession>
<name>Q1N0L1_9GAMM</name>
<keyword evidence="3" id="KW-0175">Coiled coil</keyword>
<dbReference type="SUPFAM" id="SSF110296">
    <property type="entry name" value="Oligoxyloglucan reducing end-specific cellobiohydrolase"/>
    <property type="match status" value="1"/>
</dbReference>
<dbReference type="InterPro" id="IPR028203">
    <property type="entry name" value="PSII_CF48-like_dom"/>
</dbReference>
<dbReference type="HOGENOM" id="CLU_063224_1_0_6"/>
<reference evidence="5 6" key="1">
    <citation type="submission" date="2006-03" db="EMBL/GenBank/DDBJ databases">
        <authorList>
            <person name="Pinhassi J."/>
            <person name="Pedros-Alio C."/>
            <person name="Ferriera S."/>
            <person name="Johnson J."/>
            <person name="Kravitz S."/>
            <person name="Halpern A."/>
            <person name="Remington K."/>
            <person name="Beeson K."/>
            <person name="Tran B."/>
            <person name="Rogers Y.-H."/>
            <person name="Friedman R."/>
            <person name="Venter J.C."/>
        </authorList>
    </citation>
    <scope>NUCLEOTIDE SEQUENCE [LARGE SCALE GENOMIC DNA]</scope>
    <source>
        <strain evidence="5 6">RED65</strain>
    </source>
</reference>
<dbReference type="GO" id="GO:0009523">
    <property type="term" value="C:photosystem II"/>
    <property type="evidence" value="ECO:0007669"/>
    <property type="project" value="UniProtKB-KW"/>
</dbReference>
<feature type="coiled-coil region" evidence="3">
    <location>
        <begin position="115"/>
        <end position="155"/>
    </location>
</feature>
<comment type="caution">
    <text evidence="5">The sequence shown here is derived from an EMBL/GenBank/DDBJ whole genome shotgun (WGS) entry which is preliminary data.</text>
</comment>
<evidence type="ECO:0000256" key="3">
    <source>
        <dbReference type="SAM" id="Coils"/>
    </source>
</evidence>
<dbReference type="Proteomes" id="UP000004263">
    <property type="component" value="Unassembled WGS sequence"/>
</dbReference>
<gene>
    <name evidence="5" type="ORF">RED65_05529</name>
</gene>
<protein>
    <recommendedName>
        <fullName evidence="4">Photosynthesis system II assembly factor Ycf48/Hcf136-like domain-containing protein</fullName>
    </recommendedName>
</protein>
<keyword evidence="6" id="KW-1185">Reference proteome</keyword>
<feature type="domain" description="Photosynthesis system II assembly factor Ycf48/Hcf136-like" evidence="4">
    <location>
        <begin position="169"/>
        <end position="352"/>
    </location>
</feature>
<evidence type="ECO:0000256" key="2">
    <source>
        <dbReference type="ARBA" id="ARBA00023276"/>
    </source>
</evidence>
<evidence type="ECO:0000313" key="5">
    <source>
        <dbReference type="EMBL" id="EAT11822.1"/>
    </source>
</evidence>